<gene>
    <name evidence="2" type="ORF">GCM10025770_38690</name>
</gene>
<dbReference type="Gene3D" id="1.10.3210.10">
    <property type="entry name" value="Hypothetical protein af1432"/>
    <property type="match status" value="1"/>
</dbReference>
<dbReference type="InterPro" id="IPR013976">
    <property type="entry name" value="HDOD"/>
</dbReference>
<evidence type="ECO:0000313" key="2">
    <source>
        <dbReference type="EMBL" id="GAA5172462.1"/>
    </source>
</evidence>
<sequence>MSASVLVTREPVVNKQRAITANRLIVHAPNVPTAAAALNSYSEIWPSGHTVFVSLGKLVPTAELLEWQAPPNTLVEIPAPALQYPQTQDLIQQLNNAGMPLAMSWYQPGVSWPGGVDCRFVMADANKLASPTGAPGLAMAWGLKDLAGFDGAIRQGYDGAAGWFFLHGVQVSKQLAPSHAGIVRLLNLVRNEAEVSEIEAALKQDVALSYKLLKYINSAGFGLMVEVQSFRHAVTILGMDKLNKWLSLLLVSASKDPTAPAVMQAAITRGHFMESLGKHLFEKSELDNLFITGAFSLLPVLLGTSLDTVLEQMSLPEPVNDALLRNEGAYAALLKLAMATENFLPDALRAQTEALGLTNEQVSHALLDSVAFADRLSFG</sequence>
<organism evidence="2 3">
    <name type="scientific">Viridibacterium curvum</name>
    <dbReference type="NCBI Taxonomy" id="1101404"/>
    <lineage>
        <taxon>Bacteria</taxon>
        <taxon>Pseudomonadati</taxon>
        <taxon>Pseudomonadota</taxon>
        <taxon>Betaproteobacteria</taxon>
        <taxon>Rhodocyclales</taxon>
        <taxon>Rhodocyclaceae</taxon>
        <taxon>Viridibacterium</taxon>
    </lineage>
</organism>
<comment type="caution">
    <text evidence="2">The sequence shown here is derived from an EMBL/GenBank/DDBJ whole genome shotgun (WGS) entry which is preliminary data.</text>
</comment>
<feature type="domain" description="HDOD" evidence="1">
    <location>
        <begin position="175"/>
        <end position="358"/>
    </location>
</feature>
<dbReference type="Pfam" id="PF08668">
    <property type="entry name" value="HDOD"/>
    <property type="match status" value="1"/>
</dbReference>
<accession>A0ABP9R7U4</accession>
<proteinExistence type="predicted"/>
<dbReference type="InterPro" id="IPR052340">
    <property type="entry name" value="RNase_Y/CdgJ"/>
</dbReference>
<evidence type="ECO:0000313" key="3">
    <source>
        <dbReference type="Proteomes" id="UP001500547"/>
    </source>
</evidence>
<dbReference type="SUPFAM" id="SSF109604">
    <property type="entry name" value="HD-domain/PDEase-like"/>
    <property type="match status" value="1"/>
</dbReference>
<dbReference type="PROSITE" id="PS51833">
    <property type="entry name" value="HDOD"/>
    <property type="match status" value="1"/>
</dbReference>
<reference evidence="3" key="1">
    <citation type="journal article" date="2019" name="Int. J. Syst. Evol. Microbiol.">
        <title>The Global Catalogue of Microorganisms (GCM) 10K type strain sequencing project: providing services to taxonomists for standard genome sequencing and annotation.</title>
        <authorList>
            <consortium name="The Broad Institute Genomics Platform"/>
            <consortium name="The Broad Institute Genome Sequencing Center for Infectious Disease"/>
            <person name="Wu L."/>
            <person name="Ma J."/>
        </authorList>
    </citation>
    <scope>NUCLEOTIDE SEQUENCE [LARGE SCALE GENOMIC DNA]</scope>
    <source>
        <strain evidence="3">JCM 18715</strain>
    </source>
</reference>
<dbReference type="RefSeq" id="WP_345534761.1">
    <property type="nucleotide sequence ID" value="NZ_BAABLD010000017.1"/>
</dbReference>
<dbReference type="Proteomes" id="UP001500547">
    <property type="component" value="Unassembled WGS sequence"/>
</dbReference>
<keyword evidence="3" id="KW-1185">Reference proteome</keyword>
<evidence type="ECO:0000259" key="1">
    <source>
        <dbReference type="PROSITE" id="PS51833"/>
    </source>
</evidence>
<protein>
    <submittedName>
        <fullName evidence="2">HDOD domain-containing protein</fullName>
    </submittedName>
</protein>
<dbReference type="PANTHER" id="PTHR33525:SF4">
    <property type="entry name" value="CYCLIC DI-GMP PHOSPHODIESTERASE CDGJ"/>
    <property type="match status" value="1"/>
</dbReference>
<dbReference type="PANTHER" id="PTHR33525">
    <property type="match status" value="1"/>
</dbReference>
<dbReference type="EMBL" id="BAABLD010000017">
    <property type="protein sequence ID" value="GAA5172462.1"/>
    <property type="molecule type" value="Genomic_DNA"/>
</dbReference>
<name>A0ABP9R7U4_9RHOO</name>